<protein>
    <submittedName>
        <fullName evidence="1">Uncharacterized protein</fullName>
    </submittedName>
</protein>
<name>A0A317YB05_MAIZE</name>
<proteinExistence type="predicted"/>
<dbReference type="EMBL" id="NCVQ01000001">
    <property type="protein sequence ID" value="PWZ55019.1"/>
    <property type="molecule type" value="Genomic_DNA"/>
</dbReference>
<organism evidence="1">
    <name type="scientific">Zea mays</name>
    <name type="common">Maize</name>
    <dbReference type="NCBI Taxonomy" id="4577"/>
    <lineage>
        <taxon>Eukaryota</taxon>
        <taxon>Viridiplantae</taxon>
        <taxon>Streptophyta</taxon>
        <taxon>Embryophyta</taxon>
        <taxon>Tracheophyta</taxon>
        <taxon>Spermatophyta</taxon>
        <taxon>Magnoliopsida</taxon>
        <taxon>Liliopsida</taxon>
        <taxon>Poales</taxon>
        <taxon>Poaceae</taxon>
        <taxon>PACMAD clade</taxon>
        <taxon>Panicoideae</taxon>
        <taxon>Andropogonodae</taxon>
        <taxon>Andropogoneae</taxon>
        <taxon>Tripsacinae</taxon>
        <taxon>Zea</taxon>
    </lineage>
</organism>
<evidence type="ECO:0000313" key="1">
    <source>
        <dbReference type="EMBL" id="PWZ55021.1"/>
    </source>
</evidence>
<dbReference type="Proteomes" id="UP000251960">
    <property type="component" value="Chromosome 1"/>
</dbReference>
<accession>A0A317Y8N1</accession>
<dbReference type="EMBL" id="NCVQ01000001">
    <property type="protein sequence ID" value="PWZ55018.1"/>
    <property type="molecule type" value="Genomic_DNA"/>
</dbReference>
<reference evidence="1" key="1">
    <citation type="journal article" date="2018" name="Nat. Genet.">
        <title>Extensive intraspecific gene order and gene structural variations between Mo17 and other maize genomes.</title>
        <authorList>
            <person name="Sun S."/>
            <person name="Zhou Y."/>
            <person name="Chen J."/>
            <person name="Shi J."/>
            <person name="Zhao H."/>
            <person name="Zhao H."/>
            <person name="Song W."/>
            <person name="Zhang M."/>
            <person name="Cui Y."/>
            <person name="Dong X."/>
            <person name="Liu H."/>
            <person name="Ma X."/>
            <person name="Jiao Y."/>
            <person name="Wang B."/>
            <person name="Wei X."/>
            <person name="Stein J.C."/>
            <person name="Glaubitz J.C."/>
            <person name="Lu F."/>
            <person name="Yu G."/>
            <person name="Liang C."/>
            <person name="Fengler K."/>
            <person name="Li B."/>
            <person name="Rafalski A."/>
            <person name="Schnable P.S."/>
            <person name="Ware D.H."/>
            <person name="Buckler E.S."/>
            <person name="Lai J."/>
        </authorList>
    </citation>
    <scope>NUCLEOTIDE SEQUENCE [LARGE SCALE GENOMIC DNA]</scope>
    <source>
        <tissue evidence="1">Seedling</tissue>
    </source>
</reference>
<sequence length="111" mass="12192">MMSEDPEQDAPLPPGPIVYPGPKAFLDEGDAPTQVLKEGRLLSVGKMNSPLCLLPAYLKEQRHPPQTFIPLQSVRVKPIIEKLRTLGGSAQLVFDVIQYPYLKVGCLLLAV</sequence>
<comment type="caution">
    <text evidence="1">The sequence shown here is derived from an EMBL/GenBank/DDBJ whole genome shotgun (WGS) entry which is preliminary data.</text>
</comment>
<dbReference type="AlphaFoldDB" id="A0A317YB05"/>
<dbReference type="EMBL" id="NCVQ01000001">
    <property type="protein sequence ID" value="PWZ55021.1"/>
    <property type="molecule type" value="Genomic_DNA"/>
</dbReference>
<accession>A0A317YB05</accession>
<gene>
    <name evidence="1" type="ORF">Zm00014a_032082</name>
</gene>